<dbReference type="SUPFAM" id="SSF52047">
    <property type="entry name" value="RNI-like"/>
    <property type="match status" value="1"/>
</dbReference>
<keyword evidence="2" id="KW-1185">Reference proteome</keyword>
<gene>
    <name evidence="1" type="ORF">DM01DRAFT_1339276</name>
</gene>
<dbReference type="STRING" id="101127.A0A1X2G797"/>
<dbReference type="Pfam" id="PF13516">
    <property type="entry name" value="LRR_6"/>
    <property type="match status" value="1"/>
</dbReference>
<sequence length="420" mass="46889">MSTGSIHNASPFVIPEIASLICSFVDRRDWLNVSLSCRSLYHAAIIRIWHSVHPRSHMALRKLKNTLDGKARIPKTGQYTDYNRLVRSFSWTLKEDIAGHPFERSFFDAFLFCHLSRLEFSYAAAQDSTIASMIRSSPHLRYIDLSHCYSLSAEAIRPLLDTPPCRLETLILYGCGKINSSTLIAVINRHQGTLQCLRFTDITDGVLGAVQYCSQLQDIGLEHCVDHSLTDAALTRFSCFLMRYPPPLKFLRLRDIANLTSEHMLNIVISCGLSLRHLDMTECTRITAQGLTVLAHHICKLKSLSLAYQTGVTNDVVSSFVEACPNLKHLDLSGSLELTDLAFTQLPLSIMSLNVSGLESQLTPALIHQMLVELPHLNELCLGVAYDLAEADGILAKANSHGVIYQMDVEKCHTIIRVIV</sequence>
<dbReference type="GO" id="GO:0031146">
    <property type="term" value="P:SCF-dependent proteasomal ubiquitin-dependent protein catabolic process"/>
    <property type="evidence" value="ECO:0007669"/>
    <property type="project" value="TreeGrafter"/>
</dbReference>
<dbReference type="Gene3D" id="3.80.10.10">
    <property type="entry name" value="Ribonuclease Inhibitor"/>
    <property type="match status" value="2"/>
</dbReference>
<dbReference type="OrthoDB" id="6781668at2759"/>
<evidence type="ECO:0000313" key="1">
    <source>
        <dbReference type="EMBL" id="ORX46960.1"/>
    </source>
</evidence>
<protein>
    <submittedName>
        <fullName evidence="1">RNI-like protein</fullName>
    </submittedName>
</protein>
<name>A0A1X2G797_9FUNG</name>
<dbReference type="SMART" id="SM00367">
    <property type="entry name" value="LRR_CC"/>
    <property type="match status" value="5"/>
</dbReference>
<dbReference type="InterPro" id="IPR001611">
    <property type="entry name" value="Leu-rich_rpt"/>
</dbReference>
<dbReference type="Proteomes" id="UP000242146">
    <property type="component" value="Unassembled WGS sequence"/>
</dbReference>
<organism evidence="1 2">
    <name type="scientific">Hesseltinella vesiculosa</name>
    <dbReference type="NCBI Taxonomy" id="101127"/>
    <lineage>
        <taxon>Eukaryota</taxon>
        <taxon>Fungi</taxon>
        <taxon>Fungi incertae sedis</taxon>
        <taxon>Mucoromycota</taxon>
        <taxon>Mucoromycotina</taxon>
        <taxon>Mucoromycetes</taxon>
        <taxon>Mucorales</taxon>
        <taxon>Cunninghamellaceae</taxon>
        <taxon>Hesseltinella</taxon>
    </lineage>
</organism>
<reference evidence="1 2" key="1">
    <citation type="submission" date="2016-07" db="EMBL/GenBank/DDBJ databases">
        <title>Pervasive Adenine N6-methylation of Active Genes in Fungi.</title>
        <authorList>
            <consortium name="DOE Joint Genome Institute"/>
            <person name="Mondo S.J."/>
            <person name="Dannebaum R.O."/>
            <person name="Kuo R.C."/>
            <person name="Labutti K."/>
            <person name="Haridas S."/>
            <person name="Kuo A."/>
            <person name="Salamov A."/>
            <person name="Ahrendt S.R."/>
            <person name="Lipzen A."/>
            <person name="Sullivan W."/>
            <person name="Andreopoulos W.B."/>
            <person name="Clum A."/>
            <person name="Lindquist E."/>
            <person name="Daum C."/>
            <person name="Ramamoorthy G.K."/>
            <person name="Gryganskyi A."/>
            <person name="Culley D."/>
            <person name="Magnuson J.K."/>
            <person name="James T.Y."/>
            <person name="O'Malley M.A."/>
            <person name="Stajich J.E."/>
            <person name="Spatafora J.W."/>
            <person name="Visel A."/>
            <person name="Grigoriev I.V."/>
        </authorList>
    </citation>
    <scope>NUCLEOTIDE SEQUENCE [LARGE SCALE GENOMIC DNA]</scope>
    <source>
        <strain evidence="1 2">NRRL 3301</strain>
    </source>
</reference>
<dbReference type="InterPro" id="IPR006553">
    <property type="entry name" value="Leu-rich_rpt_Cys-con_subtyp"/>
</dbReference>
<dbReference type="PANTHER" id="PTHR13318">
    <property type="entry name" value="PARTNER OF PAIRED, ISOFORM B-RELATED"/>
    <property type="match status" value="1"/>
</dbReference>
<dbReference type="AlphaFoldDB" id="A0A1X2G797"/>
<proteinExistence type="predicted"/>
<comment type="caution">
    <text evidence="1">The sequence shown here is derived from an EMBL/GenBank/DDBJ whole genome shotgun (WGS) entry which is preliminary data.</text>
</comment>
<dbReference type="InterPro" id="IPR032675">
    <property type="entry name" value="LRR_dom_sf"/>
</dbReference>
<accession>A0A1X2G797</accession>
<dbReference type="EMBL" id="MCGT01000035">
    <property type="protein sequence ID" value="ORX46960.1"/>
    <property type="molecule type" value="Genomic_DNA"/>
</dbReference>
<dbReference type="GO" id="GO:0019005">
    <property type="term" value="C:SCF ubiquitin ligase complex"/>
    <property type="evidence" value="ECO:0007669"/>
    <property type="project" value="TreeGrafter"/>
</dbReference>
<evidence type="ECO:0000313" key="2">
    <source>
        <dbReference type="Proteomes" id="UP000242146"/>
    </source>
</evidence>